<dbReference type="InterPro" id="IPR011701">
    <property type="entry name" value="MFS"/>
</dbReference>
<dbReference type="Proteomes" id="UP000732399">
    <property type="component" value="Unassembled WGS sequence"/>
</dbReference>
<dbReference type="PANTHER" id="PTHR11360:SF290">
    <property type="entry name" value="MONOCARBOXYLATE MFS PERMEASE"/>
    <property type="match status" value="1"/>
</dbReference>
<evidence type="ECO:0000256" key="2">
    <source>
        <dbReference type="ARBA" id="ARBA00022989"/>
    </source>
</evidence>
<dbReference type="InterPro" id="IPR036259">
    <property type="entry name" value="MFS_trans_sf"/>
</dbReference>
<evidence type="ECO:0000259" key="6">
    <source>
        <dbReference type="PROSITE" id="PS50850"/>
    </source>
</evidence>
<accession>A0ABX1CNU5</accession>
<evidence type="ECO:0000256" key="3">
    <source>
        <dbReference type="ARBA" id="ARBA00023136"/>
    </source>
</evidence>
<feature type="transmembrane region" description="Helical" evidence="5">
    <location>
        <begin position="183"/>
        <end position="203"/>
    </location>
</feature>
<feature type="transmembrane region" description="Helical" evidence="5">
    <location>
        <begin position="362"/>
        <end position="385"/>
    </location>
</feature>
<evidence type="ECO:0000256" key="5">
    <source>
        <dbReference type="SAM" id="Phobius"/>
    </source>
</evidence>
<feature type="transmembrane region" description="Helical" evidence="5">
    <location>
        <begin position="62"/>
        <end position="81"/>
    </location>
</feature>
<feature type="transmembrane region" description="Helical" evidence="5">
    <location>
        <begin position="245"/>
        <end position="265"/>
    </location>
</feature>
<sequence>MASVSGSDRSGDPGAARTGEWRRGWPLVAAGMLAAAIGPGLFQNLSSLFTPGLEASFGWTRGQISTAAGLALVAAAVAPFVGRVADRVGLRPVIVATMLLLGAGYAALATMSGAMWQYQLGVVALVLAVPGTSSLVYGKLIAGAFVRHRGLALAVSTAGLSVATILAPPVIGAVIAARGWRGGFAALSVVAVAVALPLILLALRRAAAGPTRPDPASDPSGAAAEPPVTGVTAAEARRDRRFWQVVLSAALVNGATTGLVTQIVPLGLERGLGAGQAALLLTAFGASAIAGRLLIGLLIDRLRPQPVAAGFALVSALAFALLAAGIGGLAPLLLLVFLAGLMNGAENDLLPFLTARLFGLRAYAEIFGTGMPVALVGTGIGVVGFGRLHDAYGDYRLALLVGAGALVAAGLCFLTLGDRALPELRTVAAPPD</sequence>
<protein>
    <submittedName>
        <fullName evidence="7">MFS transporter</fullName>
    </submittedName>
</protein>
<keyword evidence="2 5" id="KW-1133">Transmembrane helix</keyword>
<feature type="transmembrane region" description="Helical" evidence="5">
    <location>
        <begin position="397"/>
        <end position="416"/>
    </location>
</feature>
<dbReference type="InterPro" id="IPR050327">
    <property type="entry name" value="Proton-linked_MCT"/>
</dbReference>
<feature type="transmembrane region" description="Helical" evidence="5">
    <location>
        <begin position="150"/>
        <end position="177"/>
    </location>
</feature>
<organism evidence="7 8">
    <name type="scientific">Sphingomonas corticis</name>
    <dbReference type="NCBI Taxonomy" id="2722791"/>
    <lineage>
        <taxon>Bacteria</taxon>
        <taxon>Pseudomonadati</taxon>
        <taxon>Pseudomonadota</taxon>
        <taxon>Alphaproteobacteria</taxon>
        <taxon>Sphingomonadales</taxon>
        <taxon>Sphingomonadaceae</taxon>
        <taxon>Sphingomonas</taxon>
    </lineage>
</organism>
<dbReference type="PANTHER" id="PTHR11360">
    <property type="entry name" value="MONOCARBOXYLATE TRANSPORTER"/>
    <property type="match status" value="1"/>
</dbReference>
<feature type="transmembrane region" description="Helical" evidence="5">
    <location>
        <begin position="277"/>
        <end position="299"/>
    </location>
</feature>
<dbReference type="PROSITE" id="PS50850">
    <property type="entry name" value="MFS"/>
    <property type="match status" value="1"/>
</dbReference>
<keyword evidence="8" id="KW-1185">Reference proteome</keyword>
<feature type="transmembrane region" description="Helical" evidence="5">
    <location>
        <begin position="311"/>
        <end position="342"/>
    </location>
</feature>
<keyword evidence="1 5" id="KW-0812">Transmembrane</keyword>
<dbReference type="RefSeq" id="WP_168134689.1">
    <property type="nucleotide sequence ID" value="NZ_JAAVJH010000006.1"/>
</dbReference>
<feature type="region of interest" description="Disordered" evidence="4">
    <location>
        <begin position="210"/>
        <end position="230"/>
    </location>
</feature>
<dbReference type="Pfam" id="PF07690">
    <property type="entry name" value="MFS_1"/>
    <property type="match status" value="1"/>
</dbReference>
<name>A0ABX1CNU5_9SPHN</name>
<feature type="domain" description="Major facilitator superfamily (MFS) profile" evidence="6">
    <location>
        <begin position="24"/>
        <end position="420"/>
    </location>
</feature>
<evidence type="ECO:0000256" key="4">
    <source>
        <dbReference type="SAM" id="MobiDB-lite"/>
    </source>
</evidence>
<evidence type="ECO:0000313" key="8">
    <source>
        <dbReference type="Proteomes" id="UP000732399"/>
    </source>
</evidence>
<dbReference type="EMBL" id="JAAVJH010000006">
    <property type="protein sequence ID" value="NJR79149.1"/>
    <property type="molecule type" value="Genomic_DNA"/>
</dbReference>
<proteinExistence type="predicted"/>
<feature type="compositionally biased region" description="Low complexity" evidence="4">
    <location>
        <begin position="217"/>
        <end position="227"/>
    </location>
</feature>
<keyword evidence="3 5" id="KW-0472">Membrane</keyword>
<feature type="transmembrane region" description="Helical" evidence="5">
    <location>
        <begin position="24"/>
        <end position="42"/>
    </location>
</feature>
<reference evidence="7 8" key="1">
    <citation type="submission" date="2020-03" db="EMBL/GenBank/DDBJ databases">
        <authorList>
            <person name="Wang L."/>
            <person name="He N."/>
            <person name="Li Y."/>
            <person name="Fang Y."/>
            <person name="Zhang F."/>
        </authorList>
    </citation>
    <scope>NUCLEOTIDE SEQUENCE [LARGE SCALE GENOMIC DNA]</scope>
    <source>
        <strain evidence="7 8">36D10-4-7</strain>
    </source>
</reference>
<feature type="transmembrane region" description="Helical" evidence="5">
    <location>
        <begin position="118"/>
        <end position="138"/>
    </location>
</feature>
<feature type="transmembrane region" description="Helical" evidence="5">
    <location>
        <begin position="93"/>
        <end position="112"/>
    </location>
</feature>
<comment type="caution">
    <text evidence="7">The sequence shown here is derived from an EMBL/GenBank/DDBJ whole genome shotgun (WGS) entry which is preliminary data.</text>
</comment>
<dbReference type="SUPFAM" id="SSF103473">
    <property type="entry name" value="MFS general substrate transporter"/>
    <property type="match status" value="1"/>
</dbReference>
<dbReference type="Gene3D" id="1.20.1250.20">
    <property type="entry name" value="MFS general substrate transporter like domains"/>
    <property type="match status" value="2"/>
</dbReference>
<gene>
    <name evidence="7" type="ORF">HBH26_11190</name>
</gene>
<dbReference type="InterPro" id="IPR020846">
    <property type="entry name" value="MFS_dom"/>
</dbReference>
<evidence type="ECO:0000313" key="7">
    <source>
        <dbReference type="EMBL" id="NJR79149.1"/>
    </source>
</evidence>
<evidence type="ECO:0000256" key="1">
    <source>
        <dbReference type="ARBA" id="ARBA00022692"/>
    </source>
</evidence>